<dbReference type="InterPro" id="IPR018967">
    <property type="entry name" value="FeS-contain_CDGSH-typ"/>
</dbReference>
<evidence type="ECO:0000259" key="5">
    <source>
        <dbReference type="SMART" id="SM00704"/>
    </source>
</evidence>
<gene>
    <name evidence="6" type="ORF">FEF65_04660</name>
</gene>
<feature type="domain" description="Iron-binding zinc finger CDGSH type" evidence="5">
    <location>
        <begin position="90"/>
        <end position="135"/>
    </location>
</feature>
<dbReference type="GO" id="GO:0051537">
    <property type="term" value="F:2 iron, 2 sulfur cluster binding"/>
    <property type="evidence" value="ECO:0007669"/>
    <property type="project" value="UniProtKB-KW"/>
</dbReference>
<dbReference type="SUPFAM" id="SSF54862">
    <property type="entry name" value="4Fe-4S ferredoxins"/>
    <property type="match status" value="1"/>
</dbReference>
<dbReference type="AlphaFoldDB" id="A0A5R9GRW1"/>
<dbReference type="GO" id="GO:0046872">
    <property type="term" value="F:metal ion binding"/>
    <property type="evidence" value="ECO:0007669"/>
    <property type="project" value="UniProtKB-KW"/>
</dbReference>
<evidence type="ECO:0000313" key="7">
    <source>
        <dbReference type="Proteomes" id="UP000306585"/>
    </source>
</evidence>
<evidence type="ECO:0000256" key="1">
    <source>
        <dbReference type="ARBA" id="ARBA00022714"/>
    </source>
</evidence>
<evidence type="ECO:0000256" key="3">
    <source>
        <dbReference type="ARBA" id="ARBA00023004"/>
    </source>
</evidence>
<dbReference type="Gene3D" id="3.30.70.20">
    <property type="match status" value="1"/>
</dbReference>
<keyword evidence="7" id="KW-1185">Reference proteome</keyword>
<evidence type="ECO:0000256" key="4">
    <source>
        <dbReference type="ARBA" id="ARBA00023014"/>
    </source>
</evidence>
<dbReference type="InterPro" id="IPR042216">
    <property type="entry name" value="MitoNEET_CISD"/>
</dbReference>
<accession>A0A5R9GRW1</accession>
<evidence type="ECO:0000256" key="2">
    <source>
        <dbReference type="ARBA" id="ARBA00022723"/>
    </source>
</evidence>
<organism evidence="6 7">
    <name type="scientific">Mariprofundus erugo</name>
    <dbReference type="NCBI Taxonomy" id="2528639"/>
    <lineage>
        <taxon>Bacteria</taxon>
        <taxon>Pseudomonadati</taxon>
        <taxon>Pseudomonadota</taxon>
        <taxon>Candidatius Mariprofundia</taxon>
        <taxon>Mariprofundales</taxon>
        <taxon>Mariprofundaceae</taxon>
        <taxon>Mariprofundus</taxon>
    </lineage>
</organism>
<dbReference type="PANTHER" id="PTHR46491">
    <property type="entry name" value="CDGSH IRON SULFUR DOMAIN PROTEIN HOMOLOG"/>
    <property type="match status" value="1"/>
</dbReference>
<evidence type="ECO:0000313" key="6">
    <source>
        <dbReference type="EMBL" id="TLS68288.1"/>
    </source>
</evidence>
<dbReference type="Pfam" id="PF06902">
    <property type="entry name" value="Fer4_19"/>
    <property type="match status" value="1"/>
</dbReference>
<proteinExistence type="predicted"/>
<keyword evidence="4" id="KW-0411">Iron-sulfur</keyword>
<keyword evidence="2" id="KW-0479">Metal-binding</keyword>
<dbReference type="GO" id="GO:0005737">
    <property type="term" value="C:cytoplasm"/>
    <property type="evidence" value="ECO:0007669"/>
    <property type="project" value="UniProtKB-ARBA"/>
</dbReference>
<keyword evidence="1" id="KW-0001">2Fe-2S</keyword>
<reference evidence="6 7" key="1">
    <citation type="journal article" date="2019" name="Appl. Environ. Microbiol.">
        <title>Environmental Evidence and Genomic Insight of Iron-oxidizing Bacteria Preference Towards More Corrosion Resistant Stainless Steel at Higher Salinities.</title>
        <authorList>
            <person name="Garrison C.E."/>
            <person name="Price K.A."/>
            <person name="Field E.K."/>
        </authorList>
    </citation>
    <scope>NUCLEOTIDE SEQUENCE [LARGE SCALE GENOMIC DNA]</scope>
    <source>
        <strain evidence="6 7">P3</strain>
    </source>
</reference>
<dbReference type="Gene3D" id="3.40.5.90">
    <property type="entry name" value="CDGSH iron-sulfur domain, mitoNEET-type"/>
    <property type="match status" value="2"/>
</dbReference>
<dbReference type="Pfam" id="PF09360">
    <property type="entry name" value="zf-CDGSH"/>
    <property type="match status" value="2"/>
</dbReference>
<dbReference type="SMART" id="SM00704">
    <property type="entry name" value="ZnF_CDGSH"/>
    <property type="match status" value="2"/>
</dbReference>
<keyword evidence="3" id="KW-0408">Iron</keyword>
<comment type="caution">
    <text evidence="6">The sequence shown here is derived from an EMBL/GenBank/DDBJ whole genome shotgun (WGS) entry which is preliminary data.</text>
</comment>
<dbReference type="InterPro" id="IPR052950">
    <property type="entry name" value="CISD"/>
</dbReference>
<dbReference type="Proteomes" id="UP000306585">
    <property type="component" value="Unassembled WGS sequence"/>
</dbReference>
<name>A0A5R9GRW1_9PROT</name>
<protein>
    <recommendedName>
        <fullName evidence="5">Iron-binding zinc finger CDGSH type domain-containing protein</fullName>
    </recommendedName>
</protein>
<dbReference type="EMBL" id="VBRY01000003">
    <property type="protein sequence ID" value="TLS68288.1"/>
    <property type="molecule type" value="Genomic_DNA"/>
</dbReference>
<dbReference type="OrthoDB" id="9795032at2"/>
<dbReference type="PANTHER" id="PTHR46491:SF3">
    <property type="entry name" value="CDGSH IRON-SULFUR DOMAIN-CONTAINING PROTEIN 3, MITOCHONDRIAL"/>
    <property type="match status" value="1"/>
</dbReference>
<dbReference type="InterPro" id="IPR010693">
    <property type="entry name" value="Divergent_4Fe-4S_mono-cluster"/>
</dbReference>
<dbReference type="RefSeq" id="WP_138238624.1">
    <property type="nucleotide sequence ID" value="NZ_VBRY01000003.1"/>
</dbReference>
<sequence length="212" mass="22683">MSELQRYEGPDITILFDTKRCIHAGNCIKGLPEVFRDDGSEPWILPANATADQLAATCESCPSGALTYQRKDGGPEEAKPSINTITLEDNGPLTVHGDFTVNWESTGGYRATLCRCGASKNKPWCDGAHEEAGFRHCCERPALAASTLPTGLPLNIQPFGNGPLLIEGPCEIRNAAGEAVICTERTVLCRCGASKNKPFCDASHAAIGFKSE</sequence>
<feature type="domain" description="Iron-binding zinc finger CDGSH type" evidence="5">
    <location>
        <begin position="167"/>
        <end position="210"/>
    </location>
</feature>